<reference evidence="2 3" key="2">
    <citation type="journal article" date="2021" name="Curr. Genet.">
        <title>Genetic response to nitrogen starvation in the aggressive Eucalyptus foliar pathogen Teratosphaeria destructans.</title>
        <authorList>
            <person name="Havenga M."/>
            <person name="Wingfield B.D."/>
            <person name="Wingfield M.J."/>
            <person name="Dreyer L.L."/>
            <person name="Roets F."/>
            <person name="Aylward J."/>
        </authorList>
    </citation>
    <scope>NUCLEOTIDE SEQUENCE [LARGE SCALE GENOMIC DNA]</scope>
    <source>
        <strain evidence="2">CMW44962</strain>
    </source>
</reference>
<dbReference type="AlphaFoldDB" id="A0A9W7SWM7"/>
<evidence type="ECO:0000313" key="2">
    <source>
        <dbReference type="EMBL" id="KAH9836419.1"/>
    </source>
</evidence>
<evidence type="ECO:0000256" key="1">
    <source>
        <dbReference type="SAM" id="MobiDB-lite"/>
    </source>
</evidence>
<feature type="region of interest" description="Disordered" evidence="1">
    <location>
        <begin position="211"/>
        <end position="239"/>
    </location>
</feature>
<accession>A0A9W7SWM7</accession>
<name>A0A9W7SWM7_9PEZI</name>
<organism evidence="2 3">
    <name type="scientific">Teratosphaeria destructans</name>
    <dbReference type="NCBI Taxonomy" id="418781"/>
    <lineage>
        <taxon>Eukaryota</taxon>
        <taxon>Fungi</taxon>
        <taxon>Dikarya</taxon>
        <taxon>Ascomycota</taxon>
        <taxon>Pezizomycotina</taxon>
        <taxon>Dothideomycetes</taxon>
        <taxon>Dothideomycetidae</taxon>
        <taxon>Mycosphaerellales</taxon>
        <taxon>Teratosphaeriaceae</taxon>
        <taxon>Teratosphaeria</taxon>
    </lineage>
</organism>
<keyword evidence="3" id="KW-1185">Reference proteome</keyword>
<dbReference type="OrthoDB" id="3800389at2759"/>
<dbReference type="Proteomes" id="UP001138500">
    <property type="component" value="Unassembled WGS sequence"/>
</dbReference>
<sequence>MDEGIRNLTETICRVKSQLDHAKGLRRQRSTDLVQEELKLVDNVLTSTEEALNEIARLIEPAEVNMVVSGAEVHLSARMHCEFRSLDHIPVKLSRLDIAGSNLKMALSILSPRRSSSARTSTDLLPPPTYQESEWLFAGRQKILRRRASAMAVEVSGGSYAESTSTSPAIIPQVKLNSMPVPGLIEREDGEAQAEPLDSFKIALRSDWPAAGSTKQDKVGRLSGKTRSQSWLDYHAQSR</sequence>
<proteinExistence type="predicted"/>
<evidence type="ECO:0000313" key="3">
    <source>
        <dbReference type="Proteomes" id="UP001138500"/>
    </source>
</evidence>
<protein>
    <submittedName>
        <fullName evidence="2">Uncharacterized protein</fullName>
    </submittedName>
</protein>
<reference evidence="2 3" key="1">
    <citation type="journal article" date="2018" name="IMA Fungus">
        <title>IMA Genome-F 10: Nine draft genome sequences of Claviceps purpurea s.lat., including C. arundinis, C. humidiphila, and C. cf. spartinae, pseudomolecules for the pitch canker pathogen Fusarium circinatum, draft genome of Davidsoniella eucalypti, Grosmannia galeiformis, Quambalaria eucalypti, and Teratosphaeria destructans.</title>
        <authorList>
            <person name="Wingfield B.D."/>
            <person name="Liu M."/>
            <person name="Nguyen H.D."/>
            <person name="Lane F.A."/>
            <person name="Morgan S.W."/>
            <person name="De Vos L."/>
            <person name="Wilken P.M."/>
            <person name="Duong T.A."/>
            <person name="Aylward J."/>
            <person name="Coetzee M.P."/>
            <person name="Dadej K."/>
            <person name="De Beer Z.W."/>
            <person name="Findlay W."/>
            <person name="Havenga M."/>
            <person name="Kolarik M."/>
            <person name="Menzies J.G."/>
            <person name="Naidoo K."/>
            <person name="Pochopski O."/>
            <person name="Shoukouhi P."/>
            <person name="Santana Q.C."/>
            <person name="Seifert K.A."/>
            <person name="Soal N."/>
            <person name="Steenkamp E.T."/>
            <person name="Tatham C.T."/>
            <person name="van der Nest M.A."/>
            <person name="Wingfield M.J."/>
        </authorList>
    </citation>
    <scope>NUCLEOTIDE SEQUENCE [LARGE SCALE GENOMIC DNA]</scope>
    <source>
        <strain evidence="2">CMW44962</strain>
    </source>
</reference>
<gene>
    <name evidence="2" type="ORF">Tdes44962_MAKER08489</name>
</gene>
<dbReference type="EMBL" id="RIBY02000879">
    <property type="protein sequence ID" value="KAH9836419.1"/>
    <property type="molecule type" value="Genomic_DNA"/>
</dbReference>
<feature type="compositionally biased region" description="Polar residues" evidence="1">
    <location>
        <begin position="225"/>
        <end position="239"/>
    </location>
</feature>
<comment type="caution">
    <text evidence="2">The sequence shown here is derived from an EMBL/GenBank/DDBJ whole genome shotgun (WGS) entry which is preliminary data.</text>
</comment>